<keyword evidence="3" id="KW-1133">Transmembrane helix</keyword>
<dbReference type="PANTHER" id="PTHR24060">
    <property type="entry name" value="METABOTROPIC GLUTAMATE RECEPTOR"/>
    <property type="match status" value="1"/>
</dbReference>
<keyword evidence="5" id="KW-0325">Glycoprotein</keyword>
<comment type="subcellular location">
    <subcellularLocation>
        <location evidence="1">Membrane</location>
    </subcellularLocation>
</comment>
<dbReference type="SUPFAM" id="SSF53822">
    <property type="entry name" value="Periplasmic binding protein-like I"/>
    <property type="match status" value="1"/>
</dbReference>
<organism evidence="7">
    <name type="scientific">Clastoptera arizonana</name>
    <name type="common">Arizona spittle bug</name>
    <dbReference type="NCBI Taxonomy" id="38151"/>
    <lineage>
        <taxon>Eukaryota</taxon>
        <taxon>Metazoa</taxon>
        <taxon>Ecdysozoa</taxon>
        <taxon>Arthropoda</taxon>
        <taxon>Hexapoda</taxon>
        <taxon>Insecta</taxon>
        <taxon>Pterygota</taxon>
        <taxon>Neoptera</taxon>
        <taxon>Paraneoptera</taxon>
        <taxon>Hemiptera</taxon>
        <taxon>Auchenorrhyncha</taxon>
        <taxon>Cercopoidea</taxon>
        <taxon>Clastopteridae</taxon>
        <taxon>Clastoptera</taxon>
    </lineage>
</organism>
<dbReference type="InterPro" id="IPR050726">
    <property type="entry name" value="mGluR"/>
</dbReference>
<dbReference type="AlphaFoldDB" id="A0A1B6E0W4"/>
<dbReference type="Pfam" id="PF01094">
    <property type="entry name" value="ANF_receptor"/>
    <property type="match status" value="1"/>
</dbReference>
<evidence type="ECO:0000256" key="5">
    <source>
        <dbReference type="ARBA" id="ARBA00023180"/>
    </source>
</evidence>
<dbReference type="InterPro" id="IPR038550">
    <property type="entry name" value="GPCR_3_9-Cys_sf"/>
</dbReference>
<proteinExistence type="predicted"/>
<keyword evidence="2" id="KW-0812">Transmembrane</keyword>
<keyword evidence="4" id="KW-0472">Membrane</keyword>
<evidence type="ECO:0000259" key="6">
    <source>
        <dbReference type="Pfam" id="PF01094"/>
    </source>
</evidence>
<evidence type="ECO:0000256" key="3">
    <source>
        <dbReference type="ARBA" id="ARBA00022989"/>
    </source>
</evidence>
<dbReference type="InterPro" id="IPR028082">
    <property type="entry name" value="Peripla_BP_I"/>
</dbReference>
<gene>
    <name evidence="7" type="ORF">g.2074</name>
</gene>
<accession>A0A1B6E0W4</accession>
<sequence>EKLNPWFREYWDAFFKCKSQPKNSNLSEDIMMNTSNCNNGLKLSAVAGFKQHTLLHFVRDSVYAVATALHNMKVDKCGNVSGLCDAMKHIENPTVIEYLRKVQFKDEHGNKFKFLEGGDGPPRYSILNFQRTGPNMYQWIIVGNYTLNEDGTPILFLDQRSVKFRSGLGKFPSSSCEQTCREDQVKVREHDDICCWSCNYCGPFEYLRDS</sequence>
<feature type="non-terminal residue" evidence="7">
    <location>
        <position position="210"/>
    </location>
</feature>
<evidence type="ECO:0000256" key="1">
    <source>
        <dbReference type="ARBA" id="ARBA00004370"/>
    </source>
</evidence>
<name>A0A1B6E0W4_9HEMI</name>
<dbReference type="GO" id="GO:0016020">
    <property type="term" value="C:membrane"/>
    <property type="evidence" value="ECO:0007669"/>
    <property type="project" value="UniProtKB-SubCell"/>
</dbReference>
<feature type="non-terminal residue" evidence="7">
    <location>
        <position position="1"/>
    </location>
</feature>
<dbReference type="Gene3D" id="3.40.50.2300">
    <property type="match status" value="1"/>
</dbReference>
<evidence type="ECO:0000256" key="4">
    <source>
        <dbReference type="ARBA" id="ARBA00023136"/>
    </source>
</evidence>
<reference evidence="7" key="1">
    <citation type="submission" date="2015-12" db="EMBL/GenBank/DDBJ databases">
        <title>De novo transcriptome assembly of four potential Pierce s Disease insect vectors from Arizona vineyards.</title>
        <authorList>
            <person name="Tassone E.E."/>
        </authorList>
    </citation>
    <scope>NUCLEOTIDE SEQUENCE</scope>
</reference>
<dbReference type="InterPro" id="IPR001828">
    <property type="entry name" value="ANF_lig-bd_rcpt"/>
</dbReference>
<dbReference type="Gene3D" id="2.10.50.30">
    <property type="entry name" value="GPCR, family 3, nine cysteines domain"/>
    <property type="match status" value="1"/>
</dbReference>
<evidence type="ECO:0000256" key="2">
    <source>
        <dbReference type="ARBA" id="ARBA00022692"/>
    </source>
</evidence>
<evidence type="ECO:0000313" key="7">
    <source>
        <dbReference type="EMBL" id="JAS31565.1"/>
    </source>
</evidence>
<protein>
    <recommendedName>
        <fullName evidence="6">Receptor ligand binding region domain-containing protein</fullName>
    </recommendedName>
</protein>
<feature type="domain" description="Receptor ligand binding region" evidence="6">
    <location>
        <begin position="59"/>
        <end position="131"/>
    </location>
</feature>
<dbReference type="EMBL" id="GEDC01005733">
    <property type="protein sequence ID" value="JAS31565.1"/>
    <property type="molecule type" value="Transcribed_RNA"/>
</dbReference>